<keyword evidence="2" id="KW-1185">Reference proteome</keyword>
<dbReference type="Pfam" id="PF06996">
    <property type="entry name" value="T6SS_TssG"/>
    <property type="match status" value="1"/>
</dbReference>
<protein>
    <submittedName>
        <fullName evidence="1">Type VI secretion system baseplate subunit TssG</fullName>
    </submittedName>
</protein>
<organism evidence="1 2">
    <name type="scientific">Arsenophonus apicola</name>
    <dbReference type="NCBI Taxonomy" id="2879119"/>
    <lineage>
        <taxon>Bacteria</taxon>
        <taxon>Pseudomonadati</taxon>
        <taxon>Pseudomonadota</taxon>
        <taxon>Gammaproteobacteria</taxon>
        <taxon>Enterobacterales</taxon>
        <taxon>Morganellaceae</taxon>
        <taxon>Arsenophonus</taxon>
    </lineage>
</organism>
<dbReference type="RefSeq" id="WP_280938944.1">
    <property type="nucleotide sequence ID" value="NZ_CP123759.1"/>
</dbReference>
<dbReference type="PANTHER" id="PTHR35564:SF4">
    <property type="entry name" value="CYTOPLASMIC PROTEIN"/>
    <property type="match status" value="1"/>
</dbReference>
<evidence type="ECO:0000313" key="1">
    <source>
        <dbReference type="EMBL" id="WGO83916.1"/>
    </source>
</evidence>
<dbReference type="Proteomes" id="UP001231859">
    <property type="component" value="Chromosome"/>
</dbReference>
<sequence>MAMTFSLLGGSFYQNVRRLLSKCLRKGRQVSVPDDVVRFESVLTLDAPEREVESVTVDESMAEETTYCMAVNHFGLLGTHGALPLRYTEWLIDRRYRYGDDSAKAFLDVFNHRLLSLRFQVWQKYRLYVNAELNTKRQLPAVITAVTGLSAEQMASLPAADMSGLLSTSVRSLVNLERLLQREFQLAVKIQPFHGRWRKVASEYQAILGGCRLGEAPVIGQYFCDIQSHFLIQFTCSKPQQWEKFLSNSDVYSQLNQRVGLFTGGILSFSLELLVAFKGSKITLDGQFYLGKHGYLGNEARSAATRLYITPIN</sequence>
<evidence type="ECO:0000313" key="2">
    <source>
        <dbReference type="Proteomes" id="UP001231859"/>
    </source>
</evidence>
<proteinExistence type="predicted"/>
<accession>A0ABY8P4H3</accession>
<dbReference type="InterPro" id="IPR010732">
    <property type="entry name" value="T6SS_TssG-like"/>
</dbReference>
<dbReference type="NCBIfam" id="TIGR03347">
    <property type="entry name" value="VI_chp_1"/>
    <property type="match status" value="1"/>
</dbReference>
<name>A0ABY8P4H3_9GAMM</name>
<dbReference type="PANTHER" id="PTHR35564">
    <property type="match status" value="1"/>
</dbReference>
<reference evidence="1 2" key="1">
    <citation type="submission" date="2023-04" db="EMBL/GenBank/DDBJ databases">
        <title>Genome dynamics across the evolutionary transition to endosymbiosis.</title>
        <authorList>
            <person name="Siozios S."/>
            <person name="Nadal-Jimenez P."/>
            <person name="Azagi T."/>
            <person name="Sprong H."/>
            <person name="Frost C.L."/>
            <person name="Parratt S.R."/>
            <person name="Taylor G."/>
            <person name="Brettell L."/>
            <person name="Lew K.C."/>
            <person name="Croft L."/>
            <person name="King K.C."/>
            <person name="Brockhurst M.A."/>
            <person name="Hypsa V."/>
            <person name="Novakova E."/>
            <person name="Darby A.C."/>
            <person name="Hurst G.D.D."/>
        </authorList>
    </citation>
    <scope>NUCLEOTIDE SEQUENCE [LARGE SCALE GENOMIC DNA]</scope>
    <source>
        <strain evidence="2">aApi_AU</strain>
    </source>
</reference>
<gene>
    <name evidence="1" type="primary">tssG</name>
    <name evidence="1" type="ORF">QG404_03115</name>
</gene>
<dbReference type="EMBL" id="CP123759">
    <property type="protein sequence ID" value="WGO83916.1"/>
    <property type="molecule type" value="Genomic_DNA"/>
</dbReference>